<sequence length="264" mass="28064">MQKALVSAYQAGNLQSLPPIAGTNGSILYAYGHSLPTLVTSPMHTSIIMLQPGSHPAMASGASPAVWKISTVMAGDQPEVLVTPYHEGLHTDLVIPATSASGKPMNYVIDLTSDATQYTPILGFYYPGQMEVRWKEQANVTATAKAKVKAETVATLPSLNVADMNFDYKVHCSGGGWFSSSSCGSIMPERVFSANGHTYIQFGPKQAEHGGIPAILGENSAGENAIINAQYRDGYYIVDSEPAKMLLLAGKGSNGKVVKITRNK</sequence>
<dbReference type="InterPro" id="IPR010258">
    <property type="entry name" value="Conjugal_tfr_TrbG/VirB9/CagX"/>
</dbReference>
<reference evidence="3 4" key="1">
    <citation type="journal article" date="2016" name="Int. J. Mol. Sci.">
        <title>Comparative genomics of the extreme acidophile Acidithiobacillus thiooxidans reveals intraspecific divergence and niche adaptation.</title>
        <authorList>
            <person name="Zhang X."/>
            <person name="Feng X."/>
            <person name="Tao J."/>
            <person name="Ma L."/>
            <person name="Xiao Y."/>
            <person name="Liang Y."/>
            <person name="Liu X."/>
            <person name="Yin H."/>
        </authorList>
    </citation>
    <scope>NUCLEOTIDE SEQUENCE [LARGE SCALE GENOMIC DNA]</scope>
    <source>
        <strain evidence="3 4">A02</strain>
    </source>
</reference>
<evidence type="ECO:0000256" key="1">
    <source>
        <dbReference type="ARBA" id="ARBA00006135"/>
    </source>
</evidence>
<dbReference type="Proteomes" id="UP000094893">
    <property type="component" value="Unassembled WGS sequence"/>
</dbReference>
<accession>A0A1C2IJS4</accession>
<evidence type="ECO:0000256" key="2">
    <source>
        <dbReference type="ARBA" id="ARBA00022729"/>
    </source>
</evidence>
<protein>
    <submittedName>
        <fullName evidence="3">Conjugal transfer protein TrbG</fullName>
    </submittedName>
</protein>
<dbReference type="AlphaFoldDB" id="A0A1C2IJS4"/>
<proteinExistence type="inferred from homology"/>
<comment type="similarity">
    <text evidence="1">Belongs to the TrbG/VirB9 family.</text>
</comment>
<evidence type="ECO:0000313" key="3">
    <source>
        <dbReference type="EMBL" id="OCX76286.1"/>
    </source>
</evidence>
<evidence type="ECO:0000313" key="4">
    <source>
        <dbReference type="Proteomes" id="UP000094893"/>
    </source>
</evidence>
<dbReference type="Gene3D" id="2.60.40.2500">
    <property type="match status" value="1"/>
</dbReference>
<dbReference type="Pfam" id="PF03524">
    <property type="entry name" value="CagX"/>
    <property type="match status" value="1"/>
</dbReference>
<dbReference type="InterPro" id="IPR033645">
    <property type="entry name" value="VirB9/CagX/TrbG_C"/>
</dbReference>
<comment type="caution">
    <text evidence="3">The sequence shown here is derived from an EMBL/GenBank/DDBJ whole genome shotgun (WGS) entry which is preliminary data.</text>
</comment>
<organism evidence="3 4">
    <name type="scientific">Acidithiobacillus thiooxidans</name>
    <name type="common">Thiobacillus thiooxidans</name>
    <dbReference type="NCBI Taxonomy" id="930"/>
    <lineage>
        <taxon>Bacteria</taxon>
        <taxon>Pseudomonadati</taxon>
        <taxon>Pseudomonadota</taxon>
        <taxon>Acidithiobacillia</taxon>
        <taxon>Acidithiobacillales</taxon>
        <taxon>Acidithiobacillaceae</taxon>
        <taxon>Acidithiobacillus</taxon>
    </lineage>
</organism>
<dbReference type="CDD" id="cd06911">
    <property type="entry name" value="VirB9_CagX_TrbG"/>
    <property type="match status" value="1"/>
</dbReference>
<keyword evidence="2" id="KW-0732">Signal</keyword>
<dbReference type="EMBL" id="LWSA01000028">
    <property type="protein sequence ID" value="OCX76286.1"/>
    <property type="molecule type" value="Genomic_DNA"/>
</dbReference>
<name>A0A1C2IJS4_ACITH</name>
<dbReference type="InterPro" id="IPR038161">
    <property type="entry name" value="VirB9/CagX/TrbG_C_sf"/>
</dbReference>
<gene>
    <name evidence="3" type="ORF">A6P07_02985</name>
</gene>